<name>A0A7W4TMM3_KINRA</name>
<reference evidence="6 7" key="2">
    <citation type="submission" date="2020-08" db="EMBL/GenBank/DDBJ databases">
        <authorList>
            <person name="Partida-Martinez L."/>
            <person name="Huntemann M."/>
            <person name="Clum A."/>
            <person name="Wang J."/>
            <person name="Palaniappan K."/>
            <person name="Ritter S."/>
            <person name="Chen I.-M."/>
            <person name="Stamatis D."/>
            <person name="Reddy T."/>
            <person name="O'Malley R."/>
            <person name="Daum C."/>
            <person name="Shapiro N."/>
            <person name="Ivanova N."/>
            <person name="Kyrpides N."/>
            <person name="Woyke T."/>
        </authorList>
    </citation>
    <scope>NUCLEOTIDE SEQUENCE [LARGE SCALE GENOMIC DNA]</scope>
    <source>
        <strain evidence="6 7">AS2.23</strain>
    </source>
</reference>
<comment type="caution">
    <text evidence="6">The sequence shown here is derived from an EMBL/GenBank/DDBJ whole genome shotgun (WGS) entry which is preliminary data.</text>
</comment>
<evidence type="ECO:0000313" key="7">
    <source>
        <dbReference type="Proteomes" id="UP000533269"/>
    </source>
</evidence>
<organism evidence="6 7">
    <name type="scientific">Kineococcus radiotolerans</name>
    <dbReference type="NCBI Taxonomy" id="131568"/>
    <lineage>
        <taxon>Bacteria</taxon>
        <taxon>Bacillati</taxon>
        <taxon>Actinomycetota</taxon>
        <taxon>Actinomycetes</taxon>
        <taxon>Kineosporiales</taxon>
        <taxon>Kineosporiaceae</taxon>
        <taxon>Kineococcus</taxon>
    </lineage>
</organism>
<gene>
    <name evidence="6" type="ORF">FHR75_002530</name>
</gene>
<dbReference type="Proteomes" id="UP000533269">
    <property type="component" value="Unassembled WGS sequence"/>
</dbReference>
<evidence type="ECO:0000256" key="3">
    <source>
        <dbReference type="ARBA" id="ARBA00022989"/>
    </source>
</evidence>
<evidence type="ECO:0000256" key="5">
    <source>
        <dbReference type="SAM" id="Phobius"/>
    </source>
</evidence>
<dbReference type="AlphaFoldDB" id="A0A7W4TMM3"/>
<protein>
    <recommendedName>
        <fullName evidence="8">DUF4870 domain-containing protein</fullName>
    </recommendedName>
</protein>
<dbReference type="EMBL" id="JACHVY010000002">
    <property type="protein sequence ID" value="MBB2901715.1"/>
    <property type="molecule type" value="Genomic_DNA"/>
</dbReference>
<feature type="transmembrane region" description="Helical" evidence="5">
    <location>
        <begin position="105"/>
        <end position="127"/>
    </location>
</feature>
<keyword evidence="4 5" id="KW-0472">Membrane</keyword>
<feature type="transmembrane region" description="Helical" evidence="5">
    <location>
        <begin position="30"/>
        <end position="59"/>
    </location>
</feature>
<evidence type="ECO:0000256" key="1">
    <source>
        <dbReference type="ARBA" id="ARBA00004141"/>
    </source>
</evidence>
<evidence type="ECO:0000256" key="4">
    <source>
        <dbReference type="ARBA" id="ARBA00023136"/>
    </source>
</evidence>
<evidence type="ECO:0008006" key="8">
    <source>
        <dbReference type="Google" id="ProtNLM"/>
    </source>
</evidence>
<reference evidence="6 7" key="1">
    <citation type="submission" date="2020-08" db="EMBL/GenBank/DDBJ databases">
        <title>The Agave Microbiome: Exploring the role of microbial communities in plant adaptations to desert environments.</title>
        <authorList>
            <person name="Partida-Martinez L.P."/>
        </authorList>
    </citation>
    <scope>NUCLEOTIDE SEQUENCE [LARGE SCALE GENOMIC DNA]</scope>
    <source>
        <strain evidence="6 7">AS2.23</strain>
    </source>
</reference>
<evidence type="ECO:0000256" key="2">
    <source>
        <dbReference type="ARBA" id="ARBA00022692"/>
    </source>
</evidence>
<keyword evidence="2 5" id="KW-0812">Transmembrane</keyword>
<sequence>MSESPYPPPQPHQPYPPAMMSPSDERMWGMFGHLSAIAAALFTVVTLSFLGPLVVFLVFKDRSAFVRGHSAEALNMTISLVVYEVVLAVVCTIVSVVTLGFGAGVFVLLAVPGLVALVFAVLAAVAANRGQVYRYPLIFRLVR</sequence>
<dbReference type="Pfam" id="PF09685">
    <property type="entry name" value="MamF_MmsF"/>
    <property type="match status" value="1"/>
</dbReference>
<evidence type="ECO:0000313" key="6">
    <source>
        <dbReference type="EMBL" id="MBB2901715.1"/>
    </source>
</evidence>
<dbReference type="RefSeq" id="WP_183391712.1">
    <property type="nucleotide sequence ID" value="NZ_JACHVY010000002.1"/>
</dbReference>
<keyword evidence="3 5" id="KW-1133">Transmembrane helix</keyword>
<comment type="subcellular location">
    <subcellularLocation>
        <location evidence="1">Membrane</location>
        <topology evidence="1">Multi-pass membrane protein</topology>
    </subcellularLocation>
</comment>
<dbReference type="InterPro" id="IPR019109">
    <property type="entry name" value="MamF_MmsF"/>
</dbReference>
<feature type="transmembrane region" description="Helical" evidence="5">
    <location>
        <begin position="80"/>
        <end position="99"/>
    </location>
</feature>
<proteinExistence type="predicted"/>
<accession>A0A7W4TMM3</accession>